<keyword evidence="1" id="KW-0472">Membrane</keyword>
<dbReference type="EMBL" id="BARW01016907">
    <property type="protein sequence ID" value="GAI96548.1"/>
    <property type="molecule type" value="Genomic_DNA"/>
</dbReference>
<feature type="transmembrane region" description="Helical" evidence="1">
    <location>
        <begin position="98"/>
        <end position="116"/>
    </location>
</feature>
<evidence type="ECO:0000256" key="1">
    <source>
        <dbReference type="SAM" id="Phobius"/>
    </source>
</evidence>
<evidence type="ECO:0008006" key="3">
    <source>
        <dbReference type="Google" id="ProtNLM"/>
    </source>
</evidence>
<protein>
    <recommendedName>
        <fullName evidence="3">DUF998 domain-containing protein</fullName>
    </recommendedName>
</protein>
<accession>X1SUD4</accession>
<keyword evidence="1" id="KW-1133">Transmembrane helix</keyword>
<comment type="caution">
    <text evidence="2">The sequence shown here is derived from an EMBL/GenBank/DDBJ whole genome shotgun (WGS) entry which is preliminary data.</text>
</comment>
<proteinExistence type="predicted"/>
<reference evidence="2" key="1">
    <citation type="journal article" date="2014" name="Front. Microbiol.">
        <title>High frequency of phylogenetically diverse reductive dehalogenase-homologous genes in deep subseafloor sedimentary metagenomes.</title>
        <authorList>
            <person name="Kawai M."/>
            <person name="Futagami T."/>
            <person name="Toyoda A."/>
            <person name="Takaki Y."/>
            <person name="Nishi S."/>
            <person name="Hori S."/>
            <person name="Arai W."/>
            <person name="Tsubouchi T."/>
            <person name="Morono Y."/>
            <person name="Uchiyama I."/>
            <person name="Ito T."/>
            <person name="Fujiyama A."/>
            <person name="Inagaki F."/>
            <person name="Takami H."/>
        </authorList>
    </citation>
    <scope>NUCLEOTIDE SEQUENCE</scope>
    <source>
        <strain evidence="2">Expedition CK06-06</strain>
    </source>
</reference>
<name>X1SUD4_9ZZZZ</name>
<organism evidence="2">
    <name type="scientific">marine sediment metagenome</name>
    <dbReference type="NCBI Taxonomy" id="412755"/>
    <lineage>
        <taxon>unclassified sequences</taxon>
        <taxon>metagenomes</taxon>
        <taxon>ecological metagenomes</taxon>
    </lineage>
</organism>
<feature type="transmembrane region" description="Helical" evidence="1">
    <location>
        <begin position="20"/>
        <end position="38"/>
    </location>
</feature>
<dbReference type="AlphaFoldDB" id="X1SUD4"/>
<feature type="transmembrane region" description="Helical" evidence="1">
    <location>
        <begin position="58"/>
        <end position="78"/>
    </location>
</feature>
<sequence length="125" mass="13750">MEKLKINILKLLNFIPRPFYGLLSAIVGIAGDIIAILLFPNFDLSYMISDLGTGPGAIYFNTGAFLSGVFALLTYLHIVEILENENINHPKVLRIGKVFAINSCVFFALIGVFPSVRSNMLLFVG</sequence>
<keyword evidence="1" id="KW-0812">Transmembrane</keyword>
<evidence type="ECO:0000313" key="2">
    <source>
        <dbReference type="EMBL" id="GAI96548.1"/>
    </source>
</evidence>
<gene>
    <name evidence="2" type="ORF">S12H4_29325</name>
</gene>